<dbReference type="Proteomes" id="UP000054423">
    <property type="component" value="Unassembled WGS sequence"/>
</dbReference>
<sequence length="82" mass="9234">MVLHKGRSESKHYEKIKESGVLCEIDDGDMKREFGISSSDEDDMDYQISDDNDTVRGSTREASCETIRLNPKAKNVGAPRKL</sequence>
<reference evidence="2" key="1">
    <citation type="submission" date="2013-11" db="EMBL/GenBank/DDBJ databases">
        <title>The Genome Sequence of Phytophthora parasitica CHvinca01.</title>
        <authorList>
            <consortium name="The Broad Institute Genomics Platform"/>
            <person name="Russ C."/>
            <person name="Tyler B."/>
            <person name="Panabieres F."/>
            <person name="Shan W."/>
            <person name="Tripathy S."/>
            <person name="Grunwald N."/>
            <person name="Machado M."/>
            <person name="Johnson C.S."/>
            <person name="Arredondo F."/>
            <person name="Hong C."/>
            <person name="Coffey M."/>
            <person name="Young S.K."/>
            <person name="Zeng Q."/>
            <person name="Gargeya S."/>
            <person name="Fitzgerald M."/>
            <person name="Abouelleil A."/>
            <person name="Alvarado L."/>
            <person name="Chapman S.B."/>
            <person name="Gainer-Dewar J."/>
            <person name="Goldberg J."/>
            <person name="Griggs A."/>
            <person name="Gujja S."/>
            <person name="Hansen M."/>
            <person name="Howarth C."/>
            <person name="Imamovic A."/>
            <person name="Ireland A."/>
            <person name="Larimer J."/>
            <person name="McCowan C."/>
            <person name="Murphy C."/>
            <person name="Pearson M."/>
            <person name="Poon T.W."/>
            <person name="Priest M."/>
            <person name="Roberts A."/>
            <person name="Saif S."/>
            <person name="Shea T."/>
            <person name="Sykes S."/>
            <person name="Wortman J."/>
            <person name="Nusbaum C."/>
            <person name="Birren B."/>
        </authorList>
    </citation>
    <scope>NUCLEOTIDE SEQUENCE [LARGE SCALE GENOMIC DNA]</scope>
    <source>
        <strain evidence="2">CHvinca01</strain>
    </source>
</reference>
<proteinExistence type="predicted"/>
<name>W2LLR2_PHYNI</name>
<evidence type="ECO:0000313" key="3">
    <source>
        <dbReference type="EMBL" id="ETM51498.1"/>
    </source>
</evidence>
<feature type="region of interest" description="Disordered" evidence="1">
    <location>
        <begin position="36"/>
        <end position="63"/>
    </location>
</feature>
<organism evidence="2">
    <name type="scientific">Phytophthora nicotianae</name>
    <name type="common">Potato buckeye rot agent</name>
    <name type="synonym">Phytophthora parasitica</name>
    <dbReference type="NCBI Taxonomy" id="4792"/>
    <lineage>
        <taxon>Eukaryota</taxon>
        <taxon>Sar</taxon>
        <taxon>Stramenopiles</taxon>
        <taxon>Oomycota</taxon>
        <taxon>Peronosporomycetes</taxon>
        <taxon>Peronosporales</taxon>
        <taxon>Peronosporaceae</taxon>
        <taxon>Phytophthora</taxon>
    </lineage>
</organism>
<dbReference type="EMBL" id="KI678567">
    <property type="protein sequence ID" value="ETL98336.1"/>
    <property type="molecule type" value="Genomic_DNA"/>
</dbReference>
<protein>
    <submittedName>
        <fullName evidence="2">Uncharacterized protein</fullName>
    </submittedName>
</protein>
<evidence type="ECO:0000313" key="2">
    <source>
        <dbReference type="EMBL" id="ETL98336.1"/>
    </source>
</evidence>
<feature type="compositionally biased region" description="Acidic residues" evidence="1">
    <location>
        <begin position="39"/>
        <end position="52"/>
    </location>
</feature>
<evidence type="ECO:0000256" key="1">
    <source>
        <dbReference type="SAM" id="MobiDB-lite"/>
    </source>
</evidence>
<dbReference type="AlphaFoldDB" id="W2LLR2"/>
<reference evidence="3" key="2">
    <citation type="submission" date="2013-11" db="EMBL/GenBank/DDBJ databases">
        <title>The Genome Sequence of Phytophthora parasitica IAC_01/95.</title>
        <authorList>
            <consortium name="The Broad Institute Genomics Platform"/>
            <person name="Russ C."/>
            <person name="Tyler B."/>
            <person name="Panabieres F."/>
            <person name="Shan W."/>
            <person name="Tripathy S."/>
            <person name="Grunwald N."/>
            <person name="Machado M."/>
            <person name="Johnson C.S."/>
            <person name="Arredondo F."/>
            <person name="Hong C."/>
            <person name="Coffey M."/>
            <person name="Young S.K."/>
            <person name="Zeng Q."/>
            <person name="Gargeya S."/>
            <person name="Fitzgerald M."/>
            <person name="Abouelleil A."/>
            <person name="Alvarado L."/>
            <person name="Chapman S.B."/>
            <person name="Gainer-Dewar J."/>
            <person name="Goldberg J."/>
            <person name="Griggs A."/>
            <person name="Gujja S."/>
            <person name="Hansen M."/>
            <person name="Howarth C."/>
            <person name="Imamovic A."/>
            <person name="Ireland A."/>
            <person name="Larimer J."/>
            <person name="McCowan C."/>
            <person name="Murphy C."/>
            <person name="Pearson M."/>
            <person name="Poon T.W."/>
            <person name="Priest M."/>
            <person name="Roberts A."/>
            <person name="Saif S."/>
            <person name="Shea T."/>
            <person name="Sykes S."/>
            <person name="Wortman J."/>
            <person name="Nusbaum C."/>
            <person name="Birren B."/>
        </authorList>
    </citation>
    <scope>NUCLEOTIDE SEQUENCE [LARGE SCALE GENOMIC DNA]</scope>
    <source>
        <strain evidence="3">IAC_01/95</strain>
    </source>
</reference>
<gene>
    <name evidence="3" type="ORF">L914_04667</name>
    <name evidence="2" type="ORF">L917_04560</name>
</gene>
<accession>W2LLR2</accession>
<dbReference type="EMBL" id="KI691818">
    <property type="protein sequence ID" value="ETM51498.1"/>
    <property type="molecule type" value="Genomic_DNA"/>
</dbReference>
<dbReference type="Proteomes" id="UP000054532">
    <property type="component" value="Unassembled WGS sequence"/>
</dbReference>